<dbReference type="RefSeq" id="WP_138163356.1">
    <property type="nucleotide sequence ID" value="NZ_VAUA01000005.1"/>
</dbReference>
<dbReference type="EMBL" id="VAUA01000005">
    <property type="protein sequence ID" value="TLP64548.1"/>
    <property type="molecule type" value="Genomic_DNA"/>
</dbReference>
<name>A0ABY2UVK4_9RHOB</name>
<feature type="transmembrane region" description="Helical" evidence="2">
    <location>
        <begin position="143"/>
        <end position="162"/>
    </location>
</feature>
<proteinExistence type="predicted"/>
<evidence type="ECO:0000256" key="1">
    <source>
        <dbReference type="SAM" id="MobiDB-lite"/>
    </source>
</evidence>
<keyword evidence="2" id="KW-0812">Transmembrane</keyword>
<keyword evidence="4" id="KW-1185">Reference proteome</keyword>
<organism evidence="3 4">
    <name type="scientific">Parasedimentitalea maritima</name>
    <dbReference type="NCBI Taxonomy" id="2578117"/>
    <lineage>
        <taxon>Bacteria</taxon>
        <taxon>Pseudomonadati</taxon>
        <taxon>Pseudomonadota</taxon>
        <taxon>Alphaproteobacteria</taxon>
        <taxon>Rhodobacterales</taxon>
        <taxon>Paracoccaceae</taxon>
        <taxon>Parasedimentitalea</taxon>
    </lineage>
</organism>
<comment type="caution">
    <text evidence="3">The sequence shown here is derived from an EMBL/GenBank/DDBJ whole genome shotgun (WGS) entry which is preliminary data.</text>
</comment>
<keyword evidence="2" id="KW-0472">Membrane</keyword>
<dbReference type="Proteomes" id="UP000305041">
    <property type="component" value="Unassembled WGS sequence"/>
</dbReference>
<dbReference type="InterPro" id="IPR011990">
    <property type="entry name" value="TPR-like_helical_dom_sf"/>
</dbReference>
<evidence type="ECO:0000313" key="4">
    <source>
        <dbReference type="Proteomes" id="UP000305041"/>
    </source>
</evidence>
<feature type="region of interest" description="Disordered" evidence="1">
    <location>
        <begin position="109"/>
        <end position="137"/>
    </location>
</feature>
<accession>A0ABY2UVK4</accession>
<evidence type="ECO:0000256" key="2">
    <source>
        <dbReference type="SAM" id="Phobius"/>
    </source>
</evidence>
<dbReference type="SUPFAM" id="SSF48452">
    <property type="entry name" value="TPR-like"/>
    <property type="match status" value="1"/>
</dbReference>
<evidence type="ECO:0000313" key="3">
    <source>
        <dbReference type="EMBL" id="TLP64548.1"/>
    </source>
</evidence>
<reference evidence="3 4" key="1">
    <citation type="submission" date="2019-05" db="EMBL/GenBank/DDBJ databases">
        <title>Draft genome sequence of Pelagicola sp. DSW4-44.</title>
        <authorList>
            <person name="Oh J."/>
        </authorList>
    </citation>
    <scope>NUCLEOTIDE SEQUENCE [LARGE SCALE GENOMIC DNA]</scope>
    <source>
        <strain evidence="3 4">DSW4-44</strain>
    </source>
</reference>
<sequence>MDEVFTLPAIEAQLQRILQHKDFPATEQRRAFLSFVVNETLEGRGPLLKGVSIAQQVFGRDANFDQQNDPVVRLEARRLRSDLDRYYVGAGRWDNIRISIPKGGYTPRFEPQEALQPLPPNTVQSDPESPTDRPSDKRSLTNVAAIVGGGVLFTLILSWVFLIPRQLDAKMDFPKGPVIAVLPFLHLSEDPKRQYFSQGITQQLTTELARFRDLWVLPLGSIQRSNPASVDPQSLAEELGAEFVLEGSVLELGETLRLTARLINLETGRYTWVRSYAVDATPTDIYFVQDKIIQDVVGNLAGKYGILAQDSMKAARSKAPKHLDAYDCVLRYYDYQISIRLDQQPDIKDCVERATRIDPEYSEAWAVLSNLYMQEIRYDLGVDKAQSLSLAKAAVNRSIELDPESFAAHLMHSNLLFTSGDLVGFKAAGETALALNPNSSTVLAHYGMRLAFSGSWEDGLALVDRAKALNPVHPQWYFFPEVFYRYHRQEYALALTALDKINMPDFFWVQLFQAASHGQLGNTKQAQVAIQELIELKPDFSKGASDIIKIWQLGEDLNHQIEQGLRKAGLDLPPRS</sequence>
<evidence type="ECO:0008006" key="5">
    <source>
        <dbReference type="Google" id="ProtNLM"/>
    </source>
</evidence>
<gene>
    <name evidence="3" type="ORF">FEE96_12350</name>
</gene>
<dbReference type="Gene3D" id="1.25.40.10">
    <property type="entry name" value="Tetratricopeptide repeat domain"/>
    <property type="match status" value="1"/>
</dbReference>
<protein>
    <recommendedName>
        <fullName evidence="5">Adenylate cyclase</fullName>
    </recommendedName>
</protein>
<keyword evidence="2" id="KW-1133">Transmembrane helix</keyword>
<dbReference type="Gene3D" id="3.40.50.10610">
    <property type="entry name" value="ABC-type transport auxiliary lipoprotein component"/>
    <property type="match status" value="1"/>
</dbReference>